<evidence type="ECO:0000313" key="2">
    <source>
        <dbReference type="Proteomes" id="UP000789759"/>
    </source>
</evidence>
<sequence length="226" mass="26066">MQLANLAAFVPLFPAARKSKYAICSVNLTSEGHYFDFDEVLETYRVKFVKQNITNNITIQETMMLKIKSHKDSFWSLVANLLSTFDHPNPTTYYLFEDVPEFSKEGIENLLSFYETEKLCFQEMLEEDVYKTKCQTSKYNQIDNSIQESIDQQDTLILQQTLSLSSSATNPFKYSCCITTEAEKTILAQLFKLGDSDIASENKIKKVLSELLTISSDWTEKRVKQY</sequence>
<gene>
    <name evidence="1" type="ORF">CPELLU_LOCUS14620</name>
</gene>
<keyword evidence="2" id="KW-1185">Reference proteome</keyword>
<evidence type="ECO:0000313" key="1">
    <source>
        <dbReference type="EMBL" id="CAG8749667.1"/>
    </source>
</evidence>
<proteinExistence type="predicted"/>
<dbReference type="Proteomes" id="UP000789759">
    <property type="component" value="Unassembled WGS sequence"/>
</dbReference>
<organism evidence="1 2">
    <name type="scientific">Cetraspora pellucida</name>
    <dbReference type="NCBI Taxonomy" id="1433469"/>
    <lineage>
        <taxon>Eukaryota</taxon>
        <taxon>Fungi</taxon>
        <taxon>Fungi incertae sedis</taxon>
        <taxon>Mucoromycota</taxon>
        <taxon>Glomeromycotina</taxon>
        <taxon>Glomeromycetes</taxon>
        <taxon>Diversisporales</taxon>
        <taxon>Gigasporaceae</taxon>
        <taxon>Cetraspora</taxon>
    </lineage>
</organism>
<comment type="caution">
    <text evidence="1">The sequence shown here is derived from an EMBL/GenBank/DDBJ whole genome shotgun (WGS) entry which is preliminary data.</text>
</comment>
<reference evidence="1" key="1">
    <citation type="submission" date="2021-06" db="EMBL/GenBank/DDBJ databases">
        <authorList>
            <person name="Kallberg Y."/>
            <person name="Tangrot J."/>
            <person name="Rosling A."/>
        </authorList>
    </citation>
    <scope>NUCLEOTIDE SEQUENCE</scope>
    <source>
        <strain evidence="1">FL966</strain>
    </source>
</reference>
<dbReference type="EMBL" id="CAJVQA010017615">
    <property type="protein sequence ID" value="CAG8749667.1"/>
    <property type="molecule type" value="Genomic_DNA"/>
</dbReference>
<dbReference type="AlphaFoldDB" id="A0A9N9ITX2"/>
<dbReference type="OrthoDB" id="2437108at2759"/>
<accession>A0A9N9ITX2</accession>
<protein>
    <submittedName>
        <fullName evidence="1">19118_t:CDS:1</fullName>
    </submittedName>
</protein>
<name>A0A9N9ITX2_9GLOM</name>